<sequence>MSENLITIKNYLFALTEVIEKFPVEKLAEITELLQQARENQATIFICGNGGSWATAAHMVCDFGKNTRKPDKKRMRVIGLGDNIPSLTAYANDEGYDRVFAEPLMNLMQPGDVLIAISGSGNSPNILEAVKTARQFDGVSVGLTGFEGGQLKDLVDYPLVIPSDSMEVIEDFHMIVDHIMTLCLRQ</sequence>
<dbReference type="SUPFAM" id="SSF53697">
    <property type="entry name" value="SIS domain"/>
    <property type="match status" value="1"/>
</dbReference>
<keyword evidence="3" id="KW-1185">Reference proteome</keyword>
<proteinExistence type="predicted"/>
<dbReference type="GO" id="GO:1901135">
    <property type="term" value="P:carbohydrate derivative metabolic process"/>
    <property type="evidence" value="ECO:0007669"/>
    <property type="project" value="InterPro"/>
</dbReference>
<evidence type="ECO:0000313" key="2">
    <source>
        <dbReference type="EMBL" id="SMX54445.1"/>
    </source>
</evidence>
<protein>
    <recommendedName>
        <fullName evidence="1">SIS domain-containing protein</fullName>
    </recommendedName>
</protein>
<evidence type="ECO:0000313" key="3">
    <source>
        <dbReference type="Proteomes" id="UP000195514"/>
    </source>
</evidence>
<dbReference type="OrthoDB" id="9781311at2"/>
<feature type="domain" description="SIS" evidence="1">
    <location>
        <begin position="30"/>
        <end position="186"/>
    </location>
</feature>
<organism evidence="2 3">
    <name type="scientific">Candidatus Brevifilum fermentans</name>
    <dbReference type="NCBI Taxonomy" id="1986204"/>
    <lineage>
        <taxon>Bacteria</taxon>
        <taxon>Bacillati</taxon>
        <taxon>Chloroflexota</taxon>
        <taxon>Anaerolineae</taxon>
        <taxon>Anaerolineales</taxon>
        <taxon>Anaerolineaceae</taxon>
        <taxon>Candidatus Brevifilum</taxon>
    </lineage>
</organism>
<dbReference type="EMBL" id="LT859958">
    <property type="protein sequence ID" value="SMX54445.1"/>
    <property type="molecule type" value="Genomic_DNA"/>
</dbReference>
<gene>
    <name evidence="2" type="ORF">CFX1CAM_1380</name>
</gene>
<dbReference type="RefSeq" id="WP_157891768.1">
    <property type="nucleotide sequence ID" value="NZ_LT859958.1"/>
</dbReference>
<dbReference type="InterPro" id="IPR046348">
    <property type="entry name" value="SIS_dom_sf"/>
</dbReference>
<dbReference type="InterPro" id="IPR001347">
    <property type="entry name" value="SIS_dom"/>
</dbReference>
<dbReference type="Pfam" id="PF13580">
    <property type="entry name" value="SIS_2"/>
    <property type="match status" value="1"/>
</dbReference>
<dbReference type="Proteomes" id="UP000195514">
    <property type="component" value="Chromosome I"/>
</dbReference>
<dbReference type="InterPro" id="IPR035461">
    <property type="entry name" value="GmhA/DiaA"/>
</dbReference>
<dbReference type="PANTHER" id="PTHR30390:SF8">
    <property type="entry name" value="SUGAR ISOMERASE (SIS)"/>
    <property type="match status" value="1"/>
</dbReference>
<dbReference type="InterPro" id="IPR050099">
    <property type="entry name" value="SIS_GmhA/DiaA_subfam"/>
</dbReference>
<dbReference type="Gene3D" id="3.40.50.10490">
    <property type="entry name" value="Glucose-6-phosphate isomerase like protein, domain 1"/>
    <property type="match status" value="1"/>
</dbReference>
<reference evidence="3" key="1">
    <citation type="submission" date="2017-05" db="EMBL/GenBank/DDBJ databases">
        <authorList>
            <person name="Kirkegaard R."/>
            <person name="Mcilroy J S."/>
        </authorList>
    </citation>
    <scope>NUCLEOTIDE SEQUENCE [LARGE SCALE GENOMIC DNA]</scope>
</reference>
<dbReference type="PROSITE" id="PS51464">
    <property type="entry name" value="SIS"/>
    <property type="match status" value="1"/>
</dbReference>
<dbReference type="GO" id="GO:0097367">
    <property type="term" value="F:carbohydrate derivative binding"/>
    <property type="evidence" value="ECO:0007669"/>
    <property type="project" value="InterPro"/>
</dbReference>
<evidence type="ECO:0000259" key="1">
    <source>
        <dbReference type="PROSITE" id="PS51464"/>
    </source>
</evidence>
<dbReference type="PANTHER" id="PTHR30390">
    <property type="entry name" value="SEDOHEPTULOSE 7-PHOSPHATE ISOMERASE / DNAA INITIATOR-ASSOCIATING FACTOR FOR REPLICATION INITIATION"/>
    <property type="match status" value="1"/>
</dbReference>
<dbReference type="AlphaFoldDB" id="A0A1Y6K434"/>
<dbReference type="KEGG" id="abat:CFX1CAM_1380"/>
<accession>A0A1Y6K434</accession>
<name>A0A1Y6K434_9CHLR</name>
<dbReference type="CDD" id="cd05006">
    <property type="entry name" value="SIS_GmhA"/>
    <property type="match status" value="1"/>
</dbReference>